<proteinExistence type="predicted"/>
<comment type="caution">
    <text evidence="1">The sequence shown here is derived from an EMBL/GenBank/DDBJ whole genome shotgun (WGS) entry which is preliminary data.</text>
</comment>
<sequence length="126" mass="13653">MPFVHKGKGGNFSDLEEDVNLDHFRPYYKWASQSIHGGPKGLMSRLGLCEAGTDILLVGQSDSGMTDPAHSTALSLVQATTNLLGLEPTIDHLVVTMIIGDMAHEIGKAFIEIEKDVKSLSVDTWS</sequence>
<keyword evidence="2" id="KW-1185">Reference proteome</keyword>
<dbReference type="InterPro" id="IPR043733">
    <property type="entry name" value="DUF5677"/>
</dbReference>
<gene>
    <name evidence="1" type="ORF">F8A88_04880</name>
</gene>
<name>A0A6N6N6Q6_9BACT</name>
<organism evidence="1 2">
    <name type="scientific">Pseudodesulfovibrio senegalensis</name>
    <dbReference type="NCBI Taxonomy" id="1721087"/>
    <lineage>
        <taxon>Bacteria</taxon>
        <taxon>Pseudomonadati</taxon>
        <taxon>Thermodesulfobacteriota</taxon>
        <taxon>Desulfovibrionia</taxon>
        <taxon>Desulfovibrionales</taxon>
        <taxon>Desulfovibrionaceae</taxon>
    </lineage>
</organism>
<evidence type="ECO:0000313" key="2">
    <source>
        <dbReference type="Proteomes" id="UP000438699"/>
    </source>
</evidence>
<dbReference type="Pfam" id="PF18928">
    <property type="entry name" value="DUF5677"/>
    <property type="match status" value="1"/>
</dbReference>
<dbReference type="AlphaFoldDB" id="A0A6N6N6Q6"/>
<dbReference type="EMBL" id="WAIE01000001">
    <property type="protein sequence ID" value="KAB1443583.1"/>
    <property type="molecule type" value="Genomic_DNA"/>
</dbReference>
<evidence type="ECO:0000313" key="1">
    <source>
        <dbReference type="EMBL" id="KAB1443583.1"/>
    </source>
</evidence>
<protein>
    <submittedName>
        <fullName evidence="1">Uncharacterized protein</fullName>
    </submittedName>
</protein>
<dbReference type="OrthoDB" id="7531258at2"/>
<reference evidence="1 2" key="1">
    <citation type="journal article" date="2017" name="Int. J. Syst. Evol. Microbiol.">
        <title>Desulfovibrio senegalensis sp. nov., a mesophilic sulfate reducer isolated from marine sediment.</title>
        <authorList>
            <person name="Thioye A."/>
            <person name="Gam Z.B.A."/>
            <person name="Mbengue M."/>
            <person name="Cayol J.L."/>
            <person name="Joseph-Bartoli M."/>
            <person name="Toure-Kane C."/>
            <person name="Labat M."/>
        </authorList>
    </citation>
    <scope>NUCLEOTIDE SEQUENCE [LARGE SCALE GENOMIC DNA]</scope>
    <source>
        <strain evidence="1 2">DSM 101509</strain>
    </source>
</reference>
<dbReference type="Proteomes" id="UP000438699">
    <property type="component" value="Unassembled WGS sequence"/>
</dbReference>
<accession>A0A6N6N6Q6</accession>